<proteinExistence type="predicted"/>
<dbReference type="InterPro" id="IPR017871">
    <property type="entry name" value="ABC_transporter-like_CS"/>
</dbReference>
<comment type="subcellular location">
    <subcellularLocation>
        <location evidence="1">Cell inner membrane</location>
        <topology evidence="1">Peripheral membrane protein</topology>
    </subcellularLocation>
</comment>
<dbReference type="GO" id="GO:0005524">
    <property type="term" value="F:ATP binding"/>
    <property type="evidence" value="ECO:0007669"/>
    <property type="project" value="UniProtKB-KW"/>
</dbReference>
<dbReference type="Pfam" id="PF00005">
    <property type="entry name" value="ABC_tran"/>
    <property type="match status" value="1"/>
</dbReference>
<keyword evidence="3" id="KW-1003">Cell membrane</keyword>
<dbReference type="AlphaFoldDB" id="A0AAU7QDC9"/>
<keyword evidence="5 9" id="KW-0067">ATP-binding</keyword>
<sequence>MSLVLTHCTKKYTGGVAAVNKVSIEITKASFTGVIGRSGAGKSTLLRLINRLEEPTSGQILYNDMNVTALRGSKLREWRRQCAMIFQQFGLVRRYSVIDNVMLGKLHAHNLMSSMLKIYQEKEIGEALDVLERLGIVELWHQRAEELSGGQQQRVAIARALIQRPSLILADEPVASLDPISSKIVMETLKTINREDGITVLCNLHDLNIARQYCDRIIAMSKGCVVFDGPPNGLDQDVVDMIYQQSPPLFVPDANDAPVQAIKIAG</sequence>
<keyword evidence="6" id="KW-1278">Translocase</keyword>
<dbReference type="NCBIfam" id="TIGR02315">
    <property type="entry name" value="ABC_phnC"/>
    <property type="match status" value="1"/>
</dbReference>
<evidence type="ECO:0000256" key="6">
    <source>
        <dbReference type="ARBA" id="ARBA00022967"/>
    </source>
</evidence>
<organism evidence="9">
    <name type="scientific">Acerihabitans sp. KWT182</name>
    <dbReference type="NCBI Taxonomy" id="3157919"/>
    <lineage>
        <taxon>Bacteria</taxon>
        <taxon>Pseudomonadati</taxon>
        <taxon>Pseudomonadota</taxon>
        <taxon>Gammaproteobacteria</taxon>
        <taxon>Enterobacterales</taxon>
        <taxon>Pectobacteriaceae</taxon>
        <taxon>Acerihabitans</taxon>
    </lineage>
</organism>
<dbReference type="PROSITE" id="PS00211">
    <property type="entry name" value="ABC_TRANSPORTER_1"/>
    <property type="match status" value="1"/>
</dbReference>
<accession>A0AAU7QDC9</accession>
<dbReference type="Gene3D" id="3.40.50.300">
    <property type="entry name" value="P-loop containing nucleotide triphosphate hydrolases"/>
    <property type="match status" value="1"/>
</dbReference>
<dbReference type="InterPro" id="IPR003593">
    <property type="entry name" value="AAA+_ATPase"/>
</dbReference>
<dbReference type="EMBL" id="CP157947">
    <property type="protein sequence ID" value="XBS70975.1"/>
    <property type="molecule type" value="Genomic_DNA"/>
</dbReference>
<keyword evidence="7" id="KW-0472">Membrane</keyword>
<dbReference type="GO" id="GO:0015416">
    <property type="term" value="F:ABC-type phosphonate transporter activity"/>
    <property type="evidence" value="ECO:0007669"/>
    <property type="project" value="InterPro"/>
</dbReference>
<name>A0AAU7QDC9_9GAMM</name>
<dbReference type="PANTHER" id="PTHR43166:SF6">
    <property type="entry name" value="PHOSPHONATES IMPORT ATP-BINDING PROTEIN PHNC"/>
    <property type="match status" value="1"/>
</dbReference>
<evidence type="ECO:0000256" key="5">
    <source>
        <dbReference type="ARBA" id="ARBA00022840"/>
    </source>
</evidence>
<dbReference type="SMART" id="SM00382">
    <property type="entry name" value="AAA"/>
    <property type="match status" value="1"/>
</dbReference>
<feature type="domain" description="ABC transporter" evidence="8">
    <location>
        <begin position="3"/>
        <end position="247"/>
    </location>
</feature>
<dbReference type="PANTHER" id="PTHR43166">
    <property type="entry name" value="AMINO ACID IMPORT ATP-BINDING PROTEIN"/>
    <property type="match status" value="1"/>
</dbReference>
<evidence type="ECO:0000259" key="8">
    <source>
        <dbReference type="PROSITE" id="PS50893"/>
    </source>
</evidence>
<reference evidence="9" key="1">
    <citation type="submission" date="2024-06" db="EMBL/GenBank/DDBJ databases">
        <authorList>
            <person name="Coelho C."/>
            <person name="Bento M."/>
            <person name="Garcia E."/>
            <person name="Camelo A."/>
            <person name="Brandao I."/>
            <person name="Espirito Santo C."/>
            <person name="Trovao J."/>
            <person name="Verissimo A."/>
            <person name="Costa J."/>
            <person name="Tiago I."/>
        </authorList>
    </citation>
    <scope>NUCLEOTIDE SEQUENCE</scope>
    <source>
        <strain evidence="9">KWT182</strain>
    </source>
</reference>
<dbReference type="GO" id="GO:0005886">
    <property type="term" value="C:plasma membrane"/>
    <property type="evidence" value="ECO:0007669"/>
    <property type="project" value="UniProtKB-SubCell"/>
</dbReference>
<dbReference type="CDD" id="cd03256">
    <property type="entry name" value="ABC_PhnC_transporter"/>
    <property type="match status" value="1"/>
</dbReference>
<dbReference type="InterPro" id="IPR012693">
    <property type="entry name" value="ABC_transpr_PhnC"/>
</dbReference>
<keyword evidence="2" id="KW-0813">Transport</keyword>
<dbReference type="SUPFAM" id="SSF52540">
    <property type="entry name" value="P-loop containing nucleoside triphosphate hydrolases"/>
    <property type="match status" value="1"/>
</dbReference>
<evidence type="ECO:0000256" key="4">
    <source>
        <dbReference type="ARBA" id="ARBA00022741"/>
    </source>
</evidence>
<evidence type="ECO:0000256" key="1">
    <source>
        <dbReference type="ARBA" id="ARBA00004417"/>
    </source>
</evidence>
<evidence type="ECO:0000313" key="9">
    <source>
        <dbReference type="EMBL" id="XBS70975.1"/>
    </source>
</evidence>
<dbReference type="PROSITE" id="PS50893">
    <property type="entry name" value="ABC_TRANSPORTER_2"/>
    <property type="match status" value="1"/>
</dbReference>
<dbReference type="InterPro" id="IPR050086">
    <property type="entry name" value="MetN_ABC_transporter-like"/>
</dbReference>
<keyword evidence="4" id="KW-0547">Nucleotide-binding</keyword>
<dbReference type="InterPro" id="IPR027417">
    <property type="entry name" value="P-loop_NTPase"/>
</dbReference>
<dbReference type="GO" id="GO:0016887">
    <property type="term" value="F:ATP hydrolysis activity"/>
    <property type="evidence" value="ECO:0007669"/>
    <property type="project" value="InterPro"/>
</dbReference>
<gene>
    <name evidence="9" type="primary">phnC</name>
    <name evidence="9" type="ORF">ABK905_08095</name>
</gene>
<evidence type="ECO:0000256" key="2">
    <source>
        <dbReference type="ARBA" id="ARBA00022448"/>
    </source>
</evidence>
<evidence type="ECO:0000256" key="3">
    <source>
        <dbReference type="ARBA" id="ARBA00022475"/>
    </source>
</evidence>
<dbReference type="InterPro" id="IPR003439">
    <property type="entry name" value="ABC_transporter-like_ATP-bd"/>
</dbReference>
<evidence type="ECO:0000256" key="7">
    <source>
        <dbReference type="ARBA" id="ARBA00023136"/>
    </source>
</evidence>
<protein>
    <submittedName>
        <fullName evidence="9">Phosphonate ABC transporter ATP-binding protein</fullName>
    </submittedName>
</protein>